<dbReference type="FunCoup" id="A7SGK3">
    <property type="interactions" value="691"/>
</dbReference>
<keyword evidence="9" id="KW-0647">Proteasome</keyword>
<dbReference type="OrthoDB" id="68090at2759"/>
<dbReference type="InterPro" id="IPR045128">
    <property type="entry name" value="PI31-like"/>
</dbReference>
<evidence type="ECO:0000256" key="9">
    <source>
        <dbReference type="ARBA" id="ARBA00022942"/>
    </source>
</evidence>
<evidence type="ECO:0000256" key="8">
    <source>
        <dbReference type="ARBA" id="ARBA00022824"/>
    </source>
</evidence>
<evidence type="ECO:0000256" key="7">
    <source>
        <dbReference type="ARBA" id="ARBA00022553"/>
    </source>
</evidence>
<evidence type="ECO:0000313" key="14">
    <source>
        <dbReference type="EMBL" id="EDO37152.1"/>
    </source>
</evidence>
<accession>A7SGK3</accession>
<dbReference type="Pfam" id="PF11566">
    <property type="entry name" value="PI31_Prot_N"/>
    <property type="match status" value="1"/>
</dbReference>
<dbReference type="InterPro" id="IPR021625">
    <property type="entry name" value="PI31_Prot_N"/>
</dbReference>
<dbReference type="GO" id="GO:0006511">
    <property type="term" value="P:ubiquitin-dependent protein catabolic process"/>
    <property type="evidence" value="ECO:0000318"/>
    <property type="project" value="GO_Central"/>
</dbReference>
<feature type="compositionally biased region" description="Polar residues" evidence="12">
    <location>
        <begin position="161"/>
        <end position="179"/>
    </location>
</feature>
<dbReference type="GO" id="GO:0000502">
    <property type="term" value="C:proteasome complex"/>
    <property type="evidence" value="ECO:0007669"/>
    <property type="project" value="UniProtKB-KW"/>
</dbReference>
<comment type="function">
    <text evidence="11">Plays an important role in control of proteasome function. Inhibits the hydrolysis of protein and peptide substrates by the 20S proteasome. Also inhibits the activation of the proteasome by the proteasome regulatory proteins PA700 and PA28.</text>
</comment>
<dbReference type="eggNOG" id="KOG4761">
    <property type="taxonomic scope" value="Eukaryota"/>
</dbReference>
<keyword evidence="5" id="KW-0488">Methylation</keyword>
<reference evidence="14 15" key="1">
    <citation type="journal article" date="2007" name="Science">
        <title>Sea anemone genome reveals ancestral eumetazoan gene repertoire and genomic organization.</title>
        <authorList>
            <person name="Putnam N.H."/>
            <person name="Srivastava M."/>
            <person name="Hellsten U."/>
            <person name="Dirks B."/>
            <person name="Chapman J."/>
            <person name="Salamov A."/>
            <person name="Terry A."/>
            <person name="Shapiro H."/>
            <person name="Lindquist E."/>
            <person name="Kapitonov V.V."/>
            <person name="Jurka J."/>
            <person name="Genikhovich G."/>
            <person name="Grigoriev I.V."/>
            <person name="Lucas S.M."/>
            <person name="Steele R.E."/>
            <person name="Finnerty J.R."/>
            <person name="Technau U."/>
            <person name="Martindale M.Q."/>
            <person name="Rokhsar D.S."/>
        </authorList>
    </citation>
    <scope>NUCLEOTIDE SEQUENCE [LARGE SCALE GENOMIC DNA]</scope>
    <source>
        <strain evidence="15">CH2 X CH6</strain>
    </source>
</reference>
<proteinExistence type="inferred from homology"/>
<dbReference type="EMBL" id="DS469653">
    <property type="protein sequence ID" value="EDO37152.1"/>
    <property type="molecule type" value="Genomic_DNA"/>
</dbReference>
<evidence type="ECO:0000256" key="10">
    <source>
        <dbReference type="ARBA" id="ARBA00022990"/>
    </source>
</evidence>
<feature type="region of interest" description="Disordered" evidence="12">
    <location>
        <begin position="153"/>
        <end position="304"/>
    </location>
</feature>
<evidence type="ECO:0000256" key="4">
    <source>
        <dbReference type="ARBA" id="ARBA00015575"/>
    </source>
</evidence>
<dbReference type="KEGG" id="nve:5508639"/>
<evidence type="ECO:0000256" key="2">
    <source>
        <dbReference type="ARBA" id="ARBA00004496"/>
    </source>
</evidence>
<evidence type="ECO:0000256" key="6">
    <source>
        <dbReference type="ARBA" id="ARBA00022490"/>
    </source>
</evidence>
<dbReference type="GO" id="GO:0070628">
    <property type="term" value="F:proteasome binding"/>
    <property type="evidence" value="ECO:0007669"/>
    <property type="project" value="InterPro"/>
</dbReference>
<keyword evidence="8" id="KW-0256">Endoplasmic reticulum</keyword>
<dbReference type="STRING" id="45351.A7SGK3"/>
<dbReference type="GO" id="GO:0005783">
    <property type="term" value="C:endoplasmic reticulum"/>
    <property type="evidence" value="ECO:0007669"/>
    <property type="project" value="UniProtKB-SubCell"/>
</dbReference>
<dbReference type="Gene3D" id="3.40.1000.30">
    <property type="match status" value="1"/>
</dbReference>
<dbReference type="PANTHER" id="PTHR13266">
    <property type="entry name" value="PROTEASOME INHIBITOR"/>
    <property type="match status" value="1"/>
</dbReference>
<keyword evidence="10" id="KW-0007">Acetylation</keyword>
<evidence type="ECO:0000256" key="11">
    <source>
        <dbReference type="ARBA" id="ARBA00024805"/>
    </source>
</evidence>
<dbReference type="PANTHER" id="PTHR13266:SF1">
    <property type="entry name" value="PROTEASOME INHIBITOR PI31 SUBUNIT"/>
    <property type="match status" value="1"/>
</dbReference>
<organism evidence="14 15">
    <name type="scientific">Nematostella vectensis</name>
    <name type="common">Starlet sea anemone</name>
    <dbReference type="NCBI Taxonomy" id="45351"/>
    <lineage>
        <taxon>Eukaryota</taxon>
        <taxon>Metazoa</taxon>
        <taxon>Cnidaria</taxon>
        <taxon>Anthozoa</taxon>
        <taxon>Hexacorallia</taxon>
        <taxon>Actiniaria</taxon>
        <taxon>Edwardsiidae</taxon>
        <taxon>Nematostella</taxon>
    </lineage>
</organism>
<dbReference type="HOGENOM" id="CLU_090116_0_0_1"/>
<evidence type="ECO:0000256" key="5">
    <source>
        <dbReference type="ARBA" id="ARBA00022481"/>
    </source>
</evidence>
<dbReference type="GO" id="GO:0043161">
    <property type="term" value="P:proteasome-mediated ubiquitin-dependent protein catabolic process"/>
    <property type="evidence" value="ECO:0007669"/>
    <property type="project" value="InterPro"/>
</dbReference>
<comment type="subcellular location">
    <subcellularLocation>
        <location evidence="2">Cytoplasm</location>
    </subcellularLocation>
    <subcellularLocation>
        <location evidence="1">Endoplasmic reticulum</location>
    </subcellularLocation>
</comment>
<dbReference type="FunFam" id="3.40.1000.30:FF:000002">
    <property type="entry name" value="Proteasome inhibitor PI31 subunit"/>
    <property type="match status" value="1"/>
</dbReference>
<dbReference type="GO" id="GO:0004866">
    <property type="term" value="F:endopeptidase inhibitor activity"/>
    <property type="evidence" value="ECO:0007669"/>
    <property type="project" value="InterPro"/>
</dbReference>
<evidence type="ECO:0000259" key="13">
    <source>
        <dbReference type="Pfam" id="PF11566"/>
    </source>
</evidence>
<keyword evidence="6" id="KW-0963">Cytoplasm</keyword>
<gene>
    <name evidence="14" type="ORF">NEMVEDRAFT_v1g245135</name>
</gene>
<evidence type="ECO:0000256" key="12">
    <source>
        <dbReference type="SAM" id="MobiDB-lite"/>
    </source>
</evidence>
<dbReference type="AlphaFoldDB" id="A7SGK3"/>
<protein>
    <recommendedName>
        <fullName evidence="4">Proteasome inhibitor PI31 subunit</fullName>
    </recommendedName>
</protein>
<feature type="domain" description="PI31 proteasome regulator N-terminal" evidence="13">
    <location>
        <begin position="14"/>
        <end position="155"/>
    </location>
</feature>
<sequence length="304" mass="33872">MAEAKLRNLLKIIHLRNKYDAVVVAIHACLLDREFKCVASGNQRNPSDEFDFGEMLPPDWNQSDDSYSLQYKHHNTGPLYILSILKLGNALAIYLLEEDESKMYDITVNVDDFTDDDLDYTTLQTQPSTSINQCFQQFDRLRAKLSRDVIDKFTKPRTQAHGHTNNQDTSRRQPSQGNPSRLLETDPLRLPPRRPPDFRDEWAPPVGPFPYGEGDRSPGFPGGGGMLMDPFRTGRFPRVPGGPTGPNPPGQIPRGSVPPGARFDPFGPIPPDGEVGARPGNPPGRFAGPDPDHLPPPGYDDMFM</sequence>
<dbReference type="OMA" id="PFGFPDI"/>
<evidence type="ECO:0000256" key="3">
    <source>
        <dbReference type="ARBA" id="ARBA00006405"/>
    </source>
</evidence>
<evidence type="ECO:0000313" key="15">
    <source>
        <dbReference type="Proteomes" id="UP000001593"/>
    </source>
</evidence>
<keyword evidence="7" id="KW-0597">Phosphoprotein</keyword>
<dbReference type="InParanoid" id="A7SGK3"/>
<name>A7SGK3_NEMVE</name>
<keyword evidence="15" id="KW-1185">Reference proteome</keyword>
<dbReference type="Proteomes" id="UP000001593">
    <property type="component" value="Unassembled WGS sequence"/>
</dbReference>
<evidence type="ECO:0000256" key="1">
    <source>
        <dbReference type="ARBA" id="ARBA00004240"/>
    </source>
</evidence>
<comment type="similarity">
    <text evidence="3">Belongs to the proteasome inhibitor PI31 family.</text>
</comment>
<dbReference type="PhylomeDB" id="A7SGK3"/>